<gene>
    <name evidence="1" type="ORF">SVUK_LOCUS12217</name>
</gene>
<reference evidence="1 2" key="1">
    <citation type="submission" date="2018-11" db="EMBL/GenBank/DDBJ databases">
        <authorList>
            <consortium name="Pathogen Informatics"/>
        </authorList>
    </citation>
    <scope>NUCLEOTIDE SEQUENCE [LARGE SCALE GENOMIC DNA]</scope>
</reference>
<dbReference type="AlphaFoldDB" id="A0A3P7JB55"/>
<sequence>MCHQTPLLREGDDLSEFQVNTLCMRYGLAAAPTPNEIPLLREGDDLSEFQVNALCMRYGLATAPTPNENTLLTATSAVVREDLKCYEPNKRVFKRDIERAKVEVQKQYEAALKAIRDRRGELLAAKALLREGGFTR</sequence>
<evidence type="ECO:0000313" key="2">
    <source>
        <dbReference type="Proteomes" id="UP000270094"/>
    </source>
</evidence>
<proteinExistence type="predicted"/>
<keyword evidence="2" id="KW-1185">Reference proteome</keyword>
<dbReference type="OrthoDB" id="5854155at2759"/>
<evidence type="ECO:0000313" key="1">
    <source>
        <dbReference type="EMBL" id="VDM77219.1"/>
    </source>
</evidence>
<accession>A0A3P7JB55</accession>
<organism evidence="1 2">
    <name type="scientific">Strongylus vulgaris</name>
    <name type="common">Blood worm</name>
    <dbReference type="NCBI Taxonomy" id="40348"/>
    <lineage>
        <taxon>Eukaryota</taxon>
        <taxon>Metazoa</taxon>
        <taxon>Ecdysozoa</taxon>
        <taxon>Nematoda</taxon>
        <taxon>Chromadorea</taxon>
        <taxon>Rhabditida</taxon>
        <taxon>Rhabditina</taxon>
        <taxon>Rhabditomorpha</taxon>
        <taxon>Strongyloidea</taxon>
        <taxon>Strongylidae</taxon>
        <taxon>Strongylus</taxon>
    </lineage>
</organism>
<name>A0A3P7JB55_STRVU</name>
<dbReference type="Proteomes" id="UP000270094">
    <property type="component" value="Unassembled WGS sequence"/>
</dbReference>
<dbReference type="EMBL" id="UYYB01098697">
    <property type="protein sequence ID" value="VDM77219.1"/>
    <property type="molecule type" value="Genomic_DNA"/>
</dbReference>
<protein>
    <submittedName>
        <fullName evidence="1">Uncharacterized protein</fullName>
    </submittedName>
</protein>